<keyword evidence="1" id="KW-0812">Transmembrane</keyword>
<gene>
    <name evidence="2" type="ORF">P8935_18610</name>
</gene>
<keyword evidence="1" id="KW-0472">Membrane</keyword>
<evidence type="ECO:0008006" key="3">
    <source>
        <dbReference type="Google" id="ProtNLM"/>
    </source>
</evidence>
<accession>A0AAU7DFY0</accession>
<dbReference type="EMBL" id="CP121196">
    <property type="protein sequence ID" value="XBH16574.1"/>
    <property type="molecule type" value="Genomic_DNA"/>
</dbReference>
<reference evidence="2" key="1">
    <citation type="submission" date="2023-03" db="EMBL/GenBank/DDBJ databases">
        <title>Edaphobacter sp.</title>
        <authorList>
            <person name="Huber K.J."/>
            <person name="Papendorf J."/>
            <person name="Pilke C."/>
            <person name="Bunk B."/>
            <person name="Sproeer C."/>
            <person name="Pester M."/>
        </authorList>
    </citation>
    <scope>NUCLEOTIDE SEQUENCE</scope>
    <source>
        <strain evidence="2">DSM 110680</strain>
    </source>
</reference>
<dbReference type="InterPro" id="IPR058068">
    <property type="entry name" value="LIC_13387-like"/>
</dbReference>
<feature type="transmembrane region" description="Helical" evidence="1">
    <location>
        <begin position="58"/>
        <end position="81"/>
    </location>
</feature>
<protein>
    <recommendedName>
        <fullName evidence="3">DoxX-like family protein</fullName>
    </recommendedName>
</protein>
<evidence type="ECO:0000313" key="2">
    <source>
        <dbReference type="EMBL" id="XBH16574.1"/>
    </source>
</evidence>
<feature type="transmembrane region" description="Helical" evidence="1">
    <location>
        <begin position="118"/>
        <end position="135"/>
    </location>
</feature>
<proteinExistence type="predicted"/>
<dbReference type="AlphaFoldDB" id="A0AAU7DFY0"/>
<sequence length="155" mass="16742">MKSVLYLRIASILTLIHSILHTIGGVFGKPPSGQAAMIAASMRYRFEVFGVMRSYSDFYRGMGLGITVALTMDAAILWLLASLAKSDSACLRPIMAVFLMGYLALALNSYTFFFSGPVIAELLIVFCLGAAILTAKHADEQEPQSKQSGLKAAQL</sequence>
<dbReference type="RefSeq" id="WP_348261803.1">
    <property type="nucleotide sequence ID" value="NZ_CP121196.1"/>
</dbReference>
<dbReference type="NCBIfam" id="NF047765">
    <property type="entry name" value="LIC_13387_fam"/>
    <property type="match status" value="1"/>
</dbReference>
<organism evidence="2">
    <name type="scientific">Telmatobacter sp. DSM 110680</name>
    <dbReference type="NCBI Taxonomy" id="3036704"/>
    <lineage>
        <taxon>Bacteria</taxon>
        <taxon>Pseudomonadati</taxon>
        <taxon>Acidobacteriota</taxon>
        <taxon>Terriglobia</taxon>
        <taxon>Terriglobales</taxon>
        <taxon>Acidobacteriaceae</taxon>
        <taxon>Telmatobacter</taxon>
    </lineage>
</organism>
<feature type="transmembrane region" description="Helical" evidence="1">
    <location>
        <begin position="93"/>
        <end position="112"/>
    </location>
</feature>
<name>A0AAU7DFY0_9BACT</name>
<keyword evidence="1" id="KW-1133">Transmembrane helix</keyword>
<evidence type="ECO:0000256" key="1">
    <source>
        <dbReference type="SAM" id="Phobius"/>
    </source>
</evidence>